<dbReference type="AlphaFoldDB" id="A0A1B0BXY2"/>
<sequence>MVTCIDMVAPISTTYTIRVDHTIPHYIFNSFIRSLSSPMPIPKPEFVSGIFERVDALKLTALACRRERNRCRIDDKPLALVFPATVAFPYAEFPFELVLILTIALKTIGNSAASPMPIPKPEFVSGIFERVDALKLTALACRRERNRCRIDDKPLALVFPATVAFPYAEFPFELVLILTIALKTIGNSAASKSSSNDQTSSACPGL</sequence>
<dbReference type="EMBL" id="JXJN01022407">
    <property type="status" value="NOT_ANNOTATED_CDS"/>
    <property type="molecule type" value="Genomic_DNA"/>
</dbReference>
<reference evidence="2" key="1">
    <citation type="submission" date="2015-01" db="EMBL/GenBank/DDBJ databases">
        <authorList>
            <person name="Aksoy S."/>
            <person name="Warren W."/>
            <person name="Wilson R.K."/>
        </authorList>
    </citation>
    <scope>NUCLEOTIDE SEQUENCE [LARGE SCALE GENOMIC DNA]</scope>
    <source>
        <strain evidence="2">IAEA</strain>
    </source>
</reference>
<dbReference type="VEuPathDB" id="VectorBase:GPPI043820"/>
<dbReference type="EMBL" id="JXJN01022406">
    <property type="status" value="NOT_ANNOTATED_CDS"/>
    <property type="molecule type" value="Genomic_DNA"/>
</dbReference>
<organism evidence="1 2">
    <name type="scientific">Glossina palpalis gambiensis</name>
    <dbReference type="NCBI Taxonomy" id="67801"/>
    <lineage>
        <taxon>Eukaryota</taxon>
        <taxon>Metazoa</taxon>
        <taxon>Ecdysozoa</taxon>
        <taxon>Arthropoda</taxon>
        <taxon>Hexapoda</taxon>
        <taxon>Insecta</taxon>
        <taxon>Pterygota</taxon>
        <taxon>Neoptera</taxon>
        <taxon>Endopterygota</taxon>
        <taxon>Diptera</taxon>
        <taxon>Brachycera</taxon>
        <taxon>Muscomorpha</taxon>
        <taxon>Hippoboscoidea</taxon>
        <taxon>Glossinidae</taxon>
        <taxon>Glossina</taxon>
    </lineage>
</organism>
<protein>
    <submittedName>
        <fullName evidence="1">Uncharacterized protein</fullName>
    </submittedName>
</protein>
<accession>A0A1B0BXY2</accession>
<proteinExistence type="predicted"/>
<name>A0A1B0BXY2_9MUSC</name>
<dbReference type="EnsemblMetazoa" id="GPPI043820-RA">
    <property type="protein sequence ID" value="GPPI043820-PA"/>
    <property type="gene ID" value="GPPI043820"/>
</dbReference>
<evidence type="ECO:0000313" key="2">
    <source>
        <dbReference type="Proteomes" id="UP000092460"/>
    </source>
</evidence>
<reference evidence="1" key="2">
    <citation type="submission" date="2020-05" db="UniProtKB">
        <authorList>
            <consortium name="EnsemblMetazoa"/>
        </authorList>
    </citation>
    <scope>IDENTIFICATION</scope>
    <source>
        <strain evidence="1">IAEA</strain>
    </source>
</reference>
<keyword evidence="2" id="KW-1185">Reference proteome</keyword>
<dbReference type="Proteomes" id="UP000092460">
    <property type="component" value="Unassembled WGS sequence"/>
</dbReference>
<evidence type="ECO:0000313" key="1">
    <source>
        <dbReference type="EnsemblMetazoa" id="GPPI043820-PA"/>
    </source>
</evidence>